<dbReference type="GO" id="GO:0003677">
    <property type="term" value="F:DNA binding"/>
    <property type="evidence" value="ECO:0007669"/>
    <property type="project" value="InterPro"/>
</dbReference>
<keyword evidence="2" id="KW-0479">Metal-binding</keyword>
<feature type="domain" description="Xylanolytic transcriptional activator regulatory" evidence="6">
    <location>
        <begin position="542"/>
        <end position="633"/>
    </location>
</feature>
<keyword evidence="5" id="KW-0539">Nucleus</keyword>
<dbReference type="InterPro" id="IPR007219">
    <property type="entry name" value="XnlR_reg_dom"/>
</dbReference>
<dbReference type="GO" id="GO:0000981">
    <property type="term" value="F:DNA-binding transcription factor activity, RNA polymerase II-specific"/>
    <property type="evidence" value="ECO:0007669"/>
    <property type="project" value="InterPro"/>
</dbReference>
<evidence type="ECO:0000256" key="2">
    <source>
        <dbReference type="ARBA" id="ARBA00022723"/>
    </source>
</evidence>
<keyword evidence="4" id="KW-0804">Transcription</keyword>
<dbReference type="Pfam" id="PF04082">
    <property type="entry name" value="Fungal_trans"/>
    <property type="match status" value="1"/>
</dbReference>
<comment type="caution">
    <text evidence="7">The sequence shown here is derived from an EMBL/GenBank/DDBJ whole genome shotgun (WGS) entry which is preliminary data.</text>
</comment>
<dbReference type="SUPFAM" id="SSF51197">
    <property type="entry name" value="Clavaminate synthase-like"/>
    <property type="match status" value="1"/>
</dbReference>
<keyword evidence="3" id="KW-0805">Transcription regulation</keyword>
<dbReference type="GO" id="GO:0005634">
    <property type="term" value="C:nucleus"/>
    <property type="evidence" value="ECO:0007669"/>
    <property type="project" value="UniProtKB-SubCell"/>
</dbReference>
<dbReference type="GO" id="GO:0008270">
    <property type="term" value="F:zinc ion binding"/>
    <property type="evidence" value="ECO:0007669"/>
    <property type="project" value="InterPro"/>
</dbReference>
<sequence>MATETIAPAAVKVQSSFKLPTGHDDWRDDLEAQGYVVVKGAIPPEKARYYQQKAFEWLNTFDPNLDPNDPSTYKSESLPVQTDKNTYEHYGVVHERFMWEARQEPGVLDAFEKIWGTNELLVSFDSLNVTLPNLKPARAPWPHVDQAPRKRGLHCVQGIINLSHVGPEDGSLFVIPGSHALVEKFFDEKTDPSQWEWRDNRYFGKKDMEFFESRGLKPLKVLAEPGDLILWDSRTIHWGGEPTEKSTVPRTVIYAAYAPAKLASKEAIEEKRRVFGANGATTHWPHDNIKLRELQAYLPDGTLDPRNRDGPLEKAEHSDLTLEPPKELDIVMASGIEDICFEDALDDGPPSKRRGVLSKALEENVEKINQTLEEVLGQVRGAKAVPQQNAAETIVDQDPQQWQGTQQMLELAPYASASPTTQPPRSLSGSVPKSGLPPDAIMEQLVDLFFDKIYSWAPIFYRPYFTANMQSAERQVLLHGIVVVAFRHWKHADPPQDVRESYIKSSREKILLETIDTCSLISTQALSLLAIDAMGQGPAPRTWKVMAMLHAAAQELGLAKTHSLTDVEVDTPLVRNEDPDDDLDLSIVEAEEKRRLFWLIYRQDQFSSVSRGQPGTIDVNDIHLPYPAAEEEWGLPVTPKWFEAMPQLRPTMMQRSSNILWQYYIDVMVFLDRTNQLLVKPVNLSLPAHCQEWQSNFRRLDTALSSWFENLPREVRDPPALFDPVWVMLHATFHLNNIRMYTVAAFPSTNSPYMKPSSSGRGRCRQSVRNVASLASSIQPHELEQLGPMFAFVVWVASRSLVILWTSGYETAYATMPTDLEPMLRTLRQMAVHWPCAQRYVDIIQLILDTKNNPGGPTGLEIFNDTKRTAYGLQNKLGQLAGNRAGQAFVNSFDFLDIPLLDTGEFGVGRNGNFGLGMADEWL</sequence>
<proteinExistence type="predicted"/>
<evidence type="ECO:0000256" key="4">
    <source>
        <dbReference type="ARBA" id="ARBA00023163"/>
    </source>
</evidence>
<comment type="subcellular location">
    <subcellularLocation>
        <location evidence="1">Nucleus</location>
    </subcellularLocation>
</comment>
<evidence type="ECO:0000259" key="6">
    <source>
        <dbReference type="SMART" id="SM00906"/>
    </source>
</evidence>
<organism evidence="7 8">
    <name type="scientific">Xylaria grammica</name>
    <dbReference type="NCBI Taxonomy" id="363999"/>
    <lineage>
        <taxon>Eukaryota</taxon>
        <taxon>Fungi</taxon>
        <taxon>Dikarya</taxon>
        <taxon>Ascomycota</taxon>
        <taxon>Pezizomycotina</taxon>
        <taxon>Sordariomycetes</taxon>
        <taxon>Xylariomycetidae</taxon>
        <taxon>Xylariales</taxon>
        <taxon>Xylariaceae</taxon>
        <taxon>Xylaria</taxon>
    </lineage>
</organism>
<accession>A0A439DBI1</accession>
<dbReference type="PANTHER" id="PTHR47338">
    <property type="entry name" value="ZN(II)2CYS6 TRANSCRIPTION FACTOR (EUROFUNG)-RELATED"/>
    <property type="match status" value="1"/>
</dbReference>
<evidence type="ECO:0000256" key="5">
    <source>
        <dbReference type="ARBA" id="ARBA00023242"/>
    </source>
</evidence>
<dbReference type="CDD" id="cd12148">
    <property type="entry name" value="fungal_TF_MHR"/>
    <property type="match status" value="1"/>
</dbReference>
<reference evidence="7 8" key="1">
    <citation type="submission" date="2018-12" db="EMBL/GenBank/DDBJ databases">
        <title>Draft genome sequence of Xylaria grammica IHI A82.</title>
        <authorList>
            <person name="Buettner E."/>
            <person name="Kellner H."/>
        </authorList>
    </citation>
    <scope>NUCLEOTIDE SEQUENCE [LARGE SCALE GENOMIC DNA]</scope>
    <source>
        <strain evidence="7 8">IHI A82</strain>
    </source>
</reference>
<evidence type="ECO:0000256" key="3">
    <source>
        <dbReference type="ARBA" id="ARBA00023015"/>
    </source>
</evidence>
<keyword evidence="8" id="KW-1185">Reference proteome</keyword>
<evidence type="ECO:0000256" key="1">
    <source>
        <dbReference type="ARBA" id="ARBA00004123"/>
    </source>
</evidence>
<dbReference type="EMBL" id="RYZI01000070">
    <property type="protein sequence ID" value="RWA11761.1"/>
    <property type="molecule type" value="Genomic_DNA"/>
</dbReference>
<gene>
    <name evidence="7" type="ORF">EKO27_g3346</name>
</gene>
<name>A0A439DBI1_9PEZI</name>
<protein>
    <recommendedName>
        <fullName evidence="6">Xylanolytic transcriptional activator regulatory domain-containing protein</fullName>
    </recommendedName>
</protein>
<dbReference type="PANTHER" id="PTHR47338:SF20">
    <property type="entry name" value="ZN(II)2CYS6 TRANSCRIPTION FACTOR (EUROFUNG)"/>
    <property type="match status" value="1"/>
</dbReference>
<evidence type="ECO:0000313" key="8">
    <source>
        <dbReference type="Proteomes" id="UP000286045"/>
    </source>
</evidence>
<dbReference type="SMART" id="SM00906">
    <property type="entry name" value="Fungal_trans"/>
    <property type="match status" value="1"/>
</dbReference>
<evidence type="ECO:0000313" key="7">
    <source>
        <dbReference type="EMBL" id="RWA11761.1"/>
    </source>
</evidence>
<dbReference type="InterPro" id="IPR050815">
    <property type="entry name" value="TF_fung"/>
</dbReference>
<dbReference type="GO" id="GO:0006351">
    <property type="term" value="P:DNA-templated transcription"/>
    <property type="evidence" value="ECO:0007669"/>
    <property type="project" value="InterPro"/>
</dbReference>
<dbReference type="AlphaFoldDB" id="A0A439DBI1"/>
<dbReference type="Pfam" id="PF05721">
    <property type="entry name" value="PhyH"/>
    <property type="match status" value="1"/>
</dbReference>
<dbReference type="Proteomes" id="UP000286045">
    <property type="component" value="Unassembled WGS sequence"/>
</dbReference>
<dbReference type="InterPro" id="IPR008775">
    <property type="entry name" value="Phytyl_CoA_dOase-like"/>
</dbReference>
<dbReference type="Gene3D" id="2.60.120.620">
    <property type="entry name" value="q2cbj1_9rhob like domain"/>
    <property type="match status" value="1"/>
</dbReference>